<dbReference type="InterPro" id="IPR050109">
    <property type="entry name" value="HTH-type_TetR-like_transc_reg"/>
</dbReference>
<dbReference type="Pfam" id="PF00440">
    <property type="entry name" value="TetR_N"/>
    <property type="match status" value="1"/>
</dbReference>
<evidence type="ECO:0000256" key="2">
    <source>
        <dbReference type="PROSITE-ProRule" id="PRU00335"/>
    </source>
</evidence>
<sequence>MAPDETTGETPDPTGDLSSGRETRARLVEAATRAFADHGVQNASLLDITRQAGQRNRGAVHYHFGSRAGLLTTVLDQFTEVLAARERELLAVARERPDDDLGAAIEAVVRPSVEVAEGDWRGRCYLMIVAELIADDQARALDGVEEALARTGGHEVYALIVERMPALLPDALREERLTLMTGFVLRAIGDRARALGGDSPRRERLDTDAFVANLVAMAAAMLRAHPLPDVPASDLPA</sequence>
<evidence type="ECO:0000256" key="3">
    <source>
        <dbReference type="SAM" id="MobiDB-lite"/>
    </source>
</evidence>
<feature type="domain" description="HTH tetR-type" evidence="4">
    <location>
        <begin position="21"/>
        <end position="82"/>
    </location>
</feature>
<comment type="caution">
    <text evidence="5">The sequence shown here is derived from an EMBL/GenBank/DDBJ whole genome shotgun (WGS) entry which is preliminary data.</text>
</comment>
<accession>A0ABV1NU09</accession>
<feature type="compositionally biased region" description="Low complexity" evidence="3">
    <location>
        <begin position="1"/>
        <end position="16"/>
    </location>
</feature>
<dbReference type="PANTHER" id="PTHR30055:SF235">
    <property type="entry name" value="TRANSCRIPTIONAL REGULATORY PROTEIN"/>
    <property type="match status" value="1"/>
</dbReference>
<dbReference type="InterPro" id="IPR001647">
    <property type="entry name" value="HTH_TetR"/>
</dbReference>
<dbReference type="PROSITE" id="PS50977">
    <property type="entry name" value="HTH_TETR_2"/>
    <property type="match status" value="1"/>
</dbReference>
<dbReference type="Pfam" id="PF17939">
    <property type="entry name" value="TetR_C_30"/>
    <property type="match status" value="1"/>
</dbReference>
<reference evidence="5 6" key="1">
    <citation type="submission" date="2024-02" db="EMBL/GenBank/DDBJ databases">
        <title>Full genome sequence of Nocardioides kribbensis.</title>
        <authorList>
            <person name="Poletto B.L."/>
            <person name="Silva G."/>
            <person name="Galante D."/>
            <person name="Campos K.R."/>
            <person name="Santos M.B.N."/>
            <person name="Sacchi C.T."/>
        </authorList>
    </citation>
    <scope>NUCLEOTIDE SEQUENCE [LARGE SCALE GENOMIC DNA]</scope>
    <source>
        <strain evidence="5 6">O4R</strain>
    </source>
</reference>
<protein>
    <submittedName>
        <fullName evidence="5">TetR family transcriptional regulator</fullName>
    </submittedName>
</protein>
<gene>
    <name evidence="5" type="ORF">V6R90_01735</name>
</gene>
<evidence type="ECO:0000259" key="4">
    <source>
        <dbReference type="PROSITE" id="PS50977"/>
    </source>
</evidence>
<evidence type="ECO:0000313" key="6">
    <source>
        <dbReference type="Proteomes" id="UP001482520"/>
    </source>
</evidence>
<keyword evidence="1 2" id="KW-0238">DNA-binding</keyword>
<dbReference type="RefSeq" id="WP_349803609.1">
    <property type="nucleotide sequence ID" value="NZ_JBEGDP010000001.1"/>
</dbReference>
<organism evidence="5 6">
    <name type="scientific">Nocardioides kribbensis</name>
    <dbReference type="NCBI Taxonomy" id="305517"/>
    <lineage>
        <taxon>Bacteria</taxon>
        <taxon>Bacillati</taxon>
        <taxon>Actinomycetota</taxon>
        <taxon>Actinomycetes</taxon>
        <taxon>Propionibacteriales</taxon>
        <taxon>Nocardioidaceae</taxon>
        <taxon>Nocardioides</taxon>
    </lineage>
</organism>
<feature type="DNA-binding region" description="H-T-H motif" evidence="2">
    <location>
        <begin position="45"/>
        <end position="64"/>
    </location>
</feature>
<dbReference type="Proteomes" id="UP001482520">
    <property type="component" value="Unassembled WGS sequence"/>
</dbReference>
<dbReference type="InterPro" id="IPR009057">
    <property type="entry name" value="Homeodomain-like_sf"/>
</dbReference>
<proteinExistence type="predicted"/>
<dbReference type="InterPro" id="IPR041586">
    <property type="entry name" value="PsrA_TetR_C"/>
</dbReference>
<keyword evidence="6" id="KW-1185">Reference proteome</keyword>
<feature type="region of interest" description="Disordered" evidence="3">
    <location>
        <begin position="1"/>
        <end position="22"/>
    </location>
</feature>
<name>A0ABV1NU09_9ACTN</name>
<dbReference type="SUPFAM" id="SSF46689">
    <property type="entry name" value="Homeodomain-like"/>
    <property type="match status" value="1"/>
</dbReference>
<dbReference type="PANTHER" id="PTHR30055">
    <property type="entry name" value="HTH-TYPE TRANSCRIPTIONAL REGULATOR RUTR"/>
    <property type="match status" value="1"/>
</dbReference>
<evidence type="ECO:0000256" key="1">
    <source>
        <dbReference type="ARBA" id="ARBA00023125"/>
    </source>
</evidence>
<dbReference type="Gene3D" id="1.10.357.10">
    <property type="entry name" value="Tetracycline Repressor, domain 2"/>
    <property type="match status" value="1"/>
</dbReference>
<evidence type="ECO:0000313" key="5">
    <source>
        <dbReference type="EMBL" id="MEQ7845982.1"/>
    </source>
</evidence>
<dbReference type="EMBL" id="JBEGDP010000001">
    <property type="protein sequence ID" value="MEQ7845982.1"/>
    <property type="molecule type" value="Genomic_DNA"/>
</dbReference>